<name>A0A399RFE6_9PROT</name>
<dbReference type="Proteomes" id="UP000265845">
    <property type="component" value="Unassembled WGS sequence"/>
</dbReference>
<dbReference type="AlphaFoldDB" id="A0A399RFE6"/>
<evidence type="ECO:0000313" key="1">
    <source>
        <dbReference type="EMBL" id="RIJ29241.1"/>
    </source>
</evidence>
<gene>
    <name evidence="1" type="ORF">D1222_12285</name>
</gene>
<accession>A0A399RFE6</accession>
<proteinExistence type="predicted"/>
<dbReference type="EMBL" id="QWGA01000007">
    <property type="protein sequence ID" value="RIJ29241.1"/>
    <property type="molecule type" value="Genomic_DNA"/>
</dbReference>
<evidence type="ECO:0000313" key="2">
    <source>
        <dbReference type="Proteomes" id="UP000265845"/>
    </source>
</evidence>
<organism evidence="1 2">
    <name type="scientific">Henriciella algicola</name>
    <dbReference type="NCBI Taxonomy" id="1608422"/>
    <lineage>
        <taxon>Bacteria</taxon>
        <taxon>Pseudomonadati</taxon>
        <taxon>Pseudomonadota</taxon>
        <taxon>Alphaproteobacteria</taxon>
        <taxon>Hyphomonadales</taxon>
        <taxon>Hyphomonadaceae</taxon>
        <taxon>Henriciella</taxon>
    </lineage>
</organism>
<dbReference type="OrthoDB" id="894286at2"/>
<reference evidence="1 2" key="1">
    <citation type="submission" date="2018-08" db="EMBL/GenBank/DDBJ databases">
        <title>Henriciella mobilis sp. nov., isolated from seawater.</title>
        <authorList>
            <person name="Cheng H."/>
            <person name="Wu Y.-H."/>
            <person name="Xu X.-W."/>
            <person name="Guo L.-L."/>
        </authorList>
    </citation>
    <scope>NUCLEOTIDE SEQUENCE [LARGE SCALE GENOMIC DNA]</scope>
    <source>
        <strain evidence="1 2">CCUG67844</strain>
    </source>
</reference>
<protein>
    <submittedName>
        <fullName evidence="1">Uncharacterized protein</fullName>
    </submittedName>
</protein>
<comment type="caution">
    <text evidence="1">The sequence shown here is derived from an EMBL/GenBank/DDBJ whole genome shotgun (WGS) entry which is preliminary data.</text>
</comment>
<sequence>MPLQNRVDPYAAIHAVSARGTFMGNRGGCFHTEHRTLKRTHWKSRQWIICLLDFKGRKRQLMAPGQYTELFFLDEATALAAGHRPCFECRRDDARAFKDALVQAGQVTDTARVADIDRLIAGEVQDRLRGKATAPQAEASSLPDGTIFDWQDRAWLKLSGACLPWSFDGYGPVSRLPEAPVSVLTPRATLAALAAGYRPYIHSSATPN</sequence>
<keyword evidence="2" id="KW-1185">Reference proteome</keyword>